<evidence type="ECO:0000313" key="1">
    <source>
        <dbReference type="EMBL" id="HAG1192623.1"/>
    </source>
</evidence>
<reference evidence="1" key="1">
    <citation type="journal article" date="2018" name="Genome Biol.">
        <title>SKESA: strategic k-mer extension for scrupulous assemblies.</title>
        <authorList>
            <person name="Souvorov A."/>
            <person name="Agarwala R."/>
            <person name="Lipman D.J."/>
        </authorList>
    </citation>
    <scope>NUCLEOTIDE SEQUENCE</scope>
    <source>
        <strain evidence="1">MA.NL_R66</strain>
    </source>
</reference>
<protein>
    <submittedName>
        <fullName evidence="1">Uncharacterized protein</fullName>
    </submittedName>
</protein>
<reference evidence="1" key="2">
    <citation type="submission" date="2020-02" db="EMBL/GenBank/DDBJ databases">
        <authorList>
            <consortium name="NCBI Pathogen Detection Project"/>
        </authorList>
    </citation>
    <scope>NUCLEOTIDE SEQUENCE</scope>
    <source>
        <strain evidence="1">MA.NL_R66</strain>
    </source>
</reference>
<accession>A0A758FZE7</accession>
<gene>
    <name evidence="1" type="ORF">G8W20_004858</name>
</gene>
<comment type="caution">
    <text evidence="1">The sequence shown here is derived from an EMBL/GenBank/DDBJ whole genome shotgun (WGS) entry which is preliminary data.</text>
</comment>
<sequence length="225" mass="25732">MTSNERIDVQGFINYPRVSRGAEYQTIPIKTIKEAYAFTEKKSFELGFKTVDDISVDELKTRLKNKYLNHIARIESLRKSNLDYLLKSNRLNSDHIAELIDILNSKLDKSMLNSLEMSLKSFIVNNETLIINYNSLLNYLYILPSKKVQSGDIAIDESTGKLIVFYNADKSDFSSNKITIMANEKDFTVSIISRKDGLAKFSGLYASMFPDAYFKIESLMETLNL</sequence>
<dbReference type="AlphaFoldDB" id="A0A758FZE7"/>
<proteinExistence type="predicted"/>
<organism evidence="1">
    <name type="scientific">Salmonella enterica</name>
    <name type="common">Salmonella choleraesuis</name>
    <dbReference type="NCBI Taxonomy" id="28901"/>
    <lineage>
        <taxon>Bacteria</taxon>
        <taxon>Pseudomonadati</taxon>
        <taxon>Pseudomonadota</taxon>
        <taxon>Gammaproteobacteria</taxon>
        <taxon>Enterobacterales</taxon>
        <taxon>Enterobacteriaceae</taxon>
        <taxon>Salmonella</taxon>
    </lineage>
</organism>
<dbReference type="EMBL" id="DAAXIT010000042">
    <property type="protein sequence ID" value="HAG1192623.1"/>
    <property type="molecule type" value="Genomic_DNA"/>
</dbReference>
<name>A0A758FZE7_SALER</name>